<dbReference type="Proteomes" id="UP000270866">
    <property type="component" value="Unassembled WGS sequence"/>
</dbReference>
<gene>
    <name evidence="1" type="ORF">BFJ65_g15336</name>
</gene>
<name>A0A3L6MYC8_FUSOX</name>
<dbReference type="EMBL" id="MRCU01000011">
    <property type="protein sequence ID" value="RKK10033.1"/>
    <property type="molecule type" value="Genomic_DNA"/>
</dbReference>
<evidence type="ECO:0008006" key="3">
    <source>
        <dbReference type="Google" id="ProtNLM"/>
    </source>
</evidence>
<protein>
    <recommendedName>
        <fullName evidence="3">Alcohol dehydrogenase-like C-terminal domain-containing protein</fullName>
    </recommendedName>
</protein>
<comment type="caution">
    <text evidence="1">The sequence shown here is derived from an EMBL/GenBank/DDBJ whole genome shotgun (WGS) entry which is preliminary data.</text>
</comment>
<reference evidence="1 2" key="1">
    <citation type="journal article" date="2018" name="Sci. Rep.">
        <title>Characterisation of pathogen-specific regions and novel effector candidates in Fusarium oxysporum f. sp. cepae.</title>
        <authorList>
            <person name="Armitage A.D."/>
            <person name="Taylor A."/>
            <person name="Sobczyk M.K."/>
            <person name="Baxter L."/>
            <person name="Greenfield B.P."/>
            <person name="Bates H.J."/>
            <person name="Wilson F."/>
            <person name="Jackson A.C."/>
            <person name="Ott S."/>
            <person name="Harrison R.J."/>
            <person name="Clarkson J.P."/>
        </authorList>
    </citation>
    <scope>NUCLEOTIDE SEQUENCE [LARGE SCALE GENOMIC DNA]</scope>
    <source>
        <strain evidence="1 2">FoC_Fus2</strain>
    </source>
</reference>
<organism evidence="1 2">
    <name type="scientific">Fusarium oxysporum f. sp. cepae</name>
    <dbReference type="NCBI Taxonomy" id="396571"/>
    <lineage>
        <taxon>Eukaryota</taxon>
        <taxon>Fungi</taxon>
        <taxon>Dikarya</taxon>
        <taxon>Ascomycota</taxon>
        <taxon>Pezizomycotina</taxon>
        <taxon>Sordariomycetes</taxon>
        <taxon>Hypocreomycetidae</taxon>
        <taxon>Hypocreales</taxon>
        <taxon>Nectriaceae</taxon>
        <taxon>Fusarium</taxon>
        <taxon>Fusarium oxysporum species complex</taxon>
    </lineage>
</organism>
<dbReference type="AlphaFoldDB" id="A0A3L6MYC8"/>
<proteinExistence type="predicted"/>
<evidence type="ECO:0000313" key="1">
    <source>
        <dbReference type="EMBL" id="RKK10033.1"/>
    </source>
</evidence>
<sequence length="98" mass="10696">MKSARSPMETAAVIGLLAPCEQKDMPDVALLAFLKAAGVPGIILGSRQQLEEVTRFMLARGLELPVENEFGFSKDRVVEAYKYLQLGQHTSMVCINVG</sequence>
<evidence type="ECO:0000313" key="2">
    <source>
        <dbReference type="Proteomes" id="UP000270866"/>
    </source>
</evidence>
<accession>A0A3L6MYC8</accession>